<evidence type="ECO:0000256" key="2">
    <source>
        <dbReference type="ARBA" id="ARBA00008814"/>
    </source>
</evidence>
<dbReference type="PANTHER" id="PTHR30532:SF24">
    <property type="entry name" value="FERRIC ENTEROBACTIN-BINDING PERIPLASMIC PROTEIN FEPB"/>
    <property type="match status" value="1"/>
</dbReference>
<keyword evidence="3" id="KW-0813">Transport</keyword>
<dbReference type="GO" id="GO:0030288">
    <property type="term" value="C:outer membrane-bounded periplasmic space"/>
    <property type="evidence" value="ECO:0007669"/>
    <property type="project" value="TreeGrafter"/>
</dbReference>
<proteinExistence type="inferred from homology"/>
<dbReference type="RefSeq" id="WP_147110171.1">
    <property type="nucleotide sequence ID" value="NZ_BJVJ01000041.1"/>
</dbReference>
<comment type="similarity">
    <text evidence="2">Belongs to the bacterial solute-binding protein 8 family.</text>
</comment>
<dbReference type="PROSITE" id="PS50983">
    <property type="entry name" value="FE_B12_PBP"/>
    <property type="match status" value="1"/>
</dbReference>
<gene>
    <name evidence="7" type="ORF">PSU4_38210</name>
</gene>
<dbReference type="InterPro" id="IPR006311">
    <property type="entry name" value="TAT_signal"/>
</dbReference>
<dbReference type="Proteomes" id="UP000321685">
    <property type="component" value="Unassembled WGS sequence"/>
</dbReference>
<evidence type="ECO:0000256" key="3">
    <source>
        <dbReference type="ARBA" id="ARBA00022448"/>
    </source>
</evidence>
<evidence type="ECO:0000259" key="6">
    <source>
        <dbReference type="PROSITE" id="PS50983"/>
    </source>
</evidence>
<accession>A0A511DKB5</accession>
<dbReference type="GO" id="GO:1901678">
    <property type="term" value="P:iron coordination entity transport"/>
    <property type="evidence" value="ECO:0007669"/>
    <property type="project" value="UniProtKB-ARBA"/>
</dbReference>
<dbReference type="PROSITE" id="PS51257">
    <property type="entry name" value="PROKAR_LIPOPROTEIN"/>
    <property type="match status" value="1"/>
</dbReference>
<dbReference type="PROSITE" id="PS51318">
    <property type="entry name" value="TAT"/>
    <property type="match status" value="1"/>
</dbReference>
<evidence type="ECO:0000313" key="7">
    <source>
        <dbReference type="EMBL" id="GEL24867.1"/>
    </source>
</evidence>
<feature type="domain" description="Fe/B12 periplasmic-binding" evidence="6">
    <location>
        <begin position="64"/>
        <end position="336"/>
    </location>
</feature>
<dbReference type="SUPFAM" id="SSF53807">
    <property type="entry name" value="Helical backbone' metal receptor"/>
    <property type="match status" value="1"/>
</dbReference>
<dbReference type="OrthoDB" id="1846031at2"/>
<evidence type="ECO:0000256" key="5">
    <source>
        <dbReference type="SAM" id="SignalP"/>
    </source>
</evidence>
<keyword evidence="4 5" id="KW-0732">Signal</keyword>
<evidence type="ECO:0000256" key="1">
    <source>
        <dbReference type="ARBA" id="ARBA00004196"/>
    </source>
</evidence>
<keyword evidence="8" id="KW-1185">Reference proteome</keyword>
<dbReference type="InterPro" id="IPR002491">
    <property type="entry name" value="ABC_transptr_periplasmic_BD"/>
</dbReference>
<evidence type="ECO:0000313" key="8">
    <source>
        <dbReference type="Proteomes" id="UP000321685"/>
    </source>
</evidence>
<name>A0A511DKB5_9PSEU</name>
<comment type="subcellular location">
    <subcellularLocation>
        <location evidence="1">Cell envelope</location>
    </subcellularLocation>
</comment>
<sequence>MPALTRRRFLSFGAAAAAGLALAGCGDGGSAPAAGTTAPAAAGFPVTIDGVLGPVTVEREPQRVVSVGQYRDVDAAVALGVVPLATPTLAPFIAGGISPWVQTALAGRPAPQLLETTDGLPFEQIAGLRPDLILGADRNGLDTDYATLSRIAPTLSAGAGYNKDPWPVATTRVGTALGRADEAATLVADVEGRIASTKTANPGFAGRTFAFGPVLSANSITVINNEADASASFFAQLGMQLAPGVRSLQAGSIPNRASVSPERLDVLDADVLLLAYASPAARQAVEGMELFQRIPAVQRRSYVALDFPVAIALGFPSALSIGYGLDQVVPQLRSALAK</sequence>
<reference evidence="7 8" key="1">
    <citation type="submission" date="2019-07" db="EMBL/GenBank/DDBJ databases">
        <title>Whole genome shotgun sequence of Pseudonocardia sulfidoxydans NBRC 16205.</title>
        <authorList>
            <person name="Hosoyama A."/>
            <person name="Uohara A."/>
            <person name="Ohji S."/>
            <person name="Ichikawa N."/>
        </authorList>
    </citation>
    <scope>NUCLEOTIDE SEQUENCE [LARGE SCALE GENOMIC DNA]</scope>
    <source>
        <strain evidence="7 8">NBRC 16205</strain>
    </source>
</reference>
<dbReference type="Pfam" id="PF01497">
    <property type="entry name" value="Peripla_BP_2"/>
    <property type="match status" value="1"/>
</dbReference>
<dbReference type="AlphaFoldDB" id="A0A511DKB5"/>
<feature type="signal peptide" evidence="5">
    <location>
        <begin position="1"/>
        <end position="23"/>
    </location>
</feature>
<comment type="caution">
    <text evidence="7">The sequence shown here is derived from an EMBL/GenBank/DDBJ whole genome shotgun (WGS) entry which is preliminary data.</text>
</comment>
<dbReference type="InterPro" id="IPR051313">
    <property type="entry name" value="Bact_iron-sidero_bind"/>
</dbReference>
<dbReference type="PANTHER" id="PTHR30532">
    <property type="entry name" value="IRON III DICITRATE-BINDING PERIPLASMIC PROTEIN"/>
    <property type="match status" value="1"/>
</dbReference>
<organism evidence="7 8">
    <name type="scientific">Pseudonocardia sulfidoxydans NBRC 16205</name>
    <dbReference type="NCBI Taxonomy" id="1223511"/>
    <lineage>
        <taxon>Bacteria</taxon>
        <taxon>Bacillati</taxon>
        <taxon>Actinomycetota</taxon>
        <taxon>Actinomycetes</taxon>
        <taxon>Pseudonocardiales</taxon>
        <taxon>Pseudonocardiaceae</taxon>
        <taxon>Pseudonocardia</taxon>
    </lineage>
</organism>
<dbReference type="Gene3D" id="3.40.50.1980">
    <property type="entry name" value="Nitrogenase molybdenum iron protein domain"/>
    <property type="match status" value="2"/>
</dbReference>
<feature type="chain" id="PRO_5039642241" evidence="5">
    <location>
        <begin position="24"/>
        <end position="338"/>
    </location>
</feature>
<protein>
    <submittedName>
        <fullName evidence="7">Iron ABC transporter substrate-binding protein</fullName>
    </submittedName>
</protein>
<dbReference type="EMBL" id="BJVJ01000041">
    <property type="protein sequence ID" value="GEL24867.1"/>
    <property type="molecule type" value="Genomic_DNA"/>
</dbReference>
<evidence type="ECO:0000256" key="4">
    <source>
        <dbReference type="ARBA" id="ARBA00022729"/>
    </source>
</evidence>